<dbReference type="EMBL" id="KV427649">
    <property type="protein sequence ID" value="KZT02837.1"/>
    <property type="molecule type" value="Genomic_DNA"/>
</dbReference>
<feature type="transmembrane region" description="Helical" evidence="1">
    <location>
        <begin position="189"/>
        <end position="209"/>
    </location>
</feature>
<dbReference type="InParanoid" id="A0A165CHQ4"/>
<evidence type="ECO:0000313" key="3">
    <source>
        <dbReference type="EMBL" id="KZT02837.1"/>
    </source>
</evidence>
<evidence type="ECO:0000313" key="4">
    <source>
        <dbReference type="Proteomes" id="UP000076871"/>
    </source>
</evidence>
<name>A0A165CHQ4_9APHY</name>
<dbReference type="OrthoDB" id="2754842at2759"/>
<keyword evidence="1" id="KW-0812">Transmembrane</keyword>
<dbReference type="AlphaFoldDB" id="A0A165CHQ4"/>
<sequence>MIIYDFLLTLGQDVRHFWSRKLTLSVALYFLTRVTTLAVAVFYILFQLLQSSSAGCKTVPYLFTSLEMLSMCLWAVFSALRVHAISNRKKLLTVVVLGLGLVPVATNFESLAKASLLTVEIENFTICVQTTSLSNSEYGIGIIATRSCAIANDALVLVLTWYHAYGTIKIGPPSGTVSSLALILLRNGAMYFGILLAVNVSQVVVWLLAMSDVLDAFNFSFTSIMMSRCMLDLHEAAFSTQHATDPQAVASLRIEGIDSYELQIGDIGEAAAVANEDRLATISLQAIGEANSAIEEGRRQSNTFSADSSLTGTDGRAGYSGADIERNYASDDEDCSYSRRWQLFMTRLFTSGCICAV</sequence>
<protein>
    <recommendedName>
        <fullName evidence="2">DUF6533 domain-containing protein</fullName>
    </recommendedName>
</protein>
<proteinExistence type="predicted"/>
<accession>A0A165CHQ4</accession>
<organism evidence="3 4">
    <name type="scientific">Laetiporus sulphureus 93-53</name>
    <dbReference type="NCBI Taxonomy" id="1314785"/>
    <lineage>
        <taxon>Eukaryota</taxon>
        <taxon>Fungi</taxon>
        <taxon>Dikarya</taxon>
        <taxon>Basidiomycota</taxon>
        <taxon>Agaricomycotina</taxon>
        <taxon>Agaricomycetes</taxon>
        <taxon>Polyporales</taxon>
        <taxon>Laetiporus</taxon>
    </lineage>
</organism>
<dbReference type="Pfam" id="PF20151">
    <property type="entry name" value="DUF6533"/>
    <property type="match status" value="1"/>
</dbReference>
<dbReference type="RefSeq" id="XP_040760577.1">
    <property type="nucleotide sequence ID" value="XM_040905863.1"/>
</dbReference>
<dbReference type="GeneID" id="63822892"/>
<keyword evidence="4" id="KW-1185">Reference proteome</keyword>
<feature type="transmembrane region" description="Helical" evidence="1">
    <location>
        <begin position="58"/>
        <end position="79"/>
    </location>
</feature>
<reference evidence="3 4" key="1">
    <citation type="journal article" date="2016" name="Mol. Biol. Evol.">
        <title>Comparative Genomics of Early-Diverging Mushroom-Forming Fungi Provides Insights into the Origins of Lignocellulose Decay Capabilities.</title>
        <authorList>
            <person name="Nagy L.G."/>
            <person name="Riley R."/>
            <person name="Tritt A."/>
            <person name="Adam C."/>
            <person name="Daum C."/>
            <person name="Floudas D."/>
            <person name="Sun H."/>
            <person name="Yadav J.S."/>
            <person name="Pangilinan J."/>
            <person name="Larsson K.H."/>
            <person name="Matsuura K."/>
            <person name="Barry K."/>
            <person name="Labutti K."/>
            <person name="Kuo R."/>
            <person name="Ohm R.A."/>
            <person name="Bhattacharya S.S."/>
            <person name="Shirouzu T."/>
            <person name="Yoshinaga Y."/>
            <person name="Martin F.M."/>
            <person name="Grigoriev I.V."/>
            <person name="Hibbett D.S."/>
        </authorList>
    </citation>
    <scope>NUCLEOTIDE SEQUENCE [LARGE SCALE GENOMIC DNA]</scope>
    <source>
        <strain evidence="3 4">93-53</strain>
    </source>
</reference>
<dbReference type="Proteomes" id="UP000076871">
    <property type="component" value="Unassembled WGS sequence"/>
</dbReference>
<dbReference type="InterPro" id="IPR045340">
    <property type="entry name" value="DUF6533"/>
</dbReference>
<evidence type="ECO:0000259" key="2">
    <source>
        <dbReference type="Pfam" id="PF20151"/>
    </source>
</evidence>
<gene>
    <name evidence="3" type="ORF">LAESUDRAFT_684714</name>
</gene>
<evidence type="ECO:0000256" key="1">
    <source>
        <dbReference type="SAM" id="Phobius"/>
    </source>
</evidence>
<keyword evidence="1" id="KW-1133">Transmembrane helix</keyword>
<feature type="domain" description="DUF6533" evidence="2">
    <location>
        <begin position="1"/>
        <end position="37"/>
    </location>
</feature>
<keyword evidence="1" id="KW-0472">Membrane</keyword>
<feature type="transmembrane region" description="Helical" evidence="1">
    <location>
        <begin position="22"/>
        <end position="46"/>
    </location>
</feature>